<organism evidence="6 7">
    <name type="scientific">Rhizobium esperanzae</name>
    <dbReference type="NCBI Taxonomy" id="1967781"/>
    <lineage>
        <taxon>Bacteria</taxon>
        <taxon>Pseudomonadati</taxon>
        <taxon>Pseudomonadota</taxon>
        <taxon>Alphaproteobacteria</taxon>
        <taxon>Hyphomicrobiales</taxon>
        <taxon>Rhizobiaceae</taxon>
        <taxon>Rhizobium/Agrobacterium group</taxon>
        <taxon>Rhizobium</taxon>
    </lineage>
</organism>
<keyword evidence="3" id="KW-0862">Zinc</keyword>
<keyword evidence="2" id="KW-0479">Metal-binding</keyword>
<evidence type="ECO:0000259" key="5">
    <source>
        <dbReference type="PROSITE" id="PS51891"/>
    </source>
</evidence>
<comment type="caution">
    <text evidence="6">The sequence shown here is derived from an EMBL/GenBank/DDBJ whole genome shotgun (WGS) entry which is preliminary data.</text>
</comment>
<sequence>MNRLAQCHCGSLRAETSGDPLTVSICHCRDCQRRTGAVAGSGAIFAKAEVMIEGDRRIFERDAAQGRKVRFHFCPNCGTSVYWEGDFNPDLCVVAVGAFADPAFPPPLVSVYEESRHDWLQLPDGMKHAQRGLVSAAAAEKEQGSG</sequence>
<dbReference type="EMBL" id="MXPU01000006">
    <property type="protein sequence ID" value="OWO94843.1"/>
    <property type="molecule type" value="Genomic_DNA"/>
</dbReference>
<keyword evidence="4" id="KW-0456">Lyase</keyword>
<dbReference type="GO" id="GO:0016846">
    <property type="term" value="F:carbon-sulfur lyase activity"/>
    <property type="evidence" value="ECO:0007669"/>
    <property type="project" value="InterPro"/>
</dbReference>
<dbReference type="PROSITE" id="PS51891">
    <property type="entry name" value="CENP_V_GFA"/>
    <property type="match status" value="1"/>
</dbReference>
<evidence type="ECO:0000256" key="2">
    <source>
        <dbReference type="ARBA" id="ARBA00022723"/>
    </source>
</evidence>
<comment type="similarity">
    <text evidence="1">Belongs to the Gfa family.</text>
</comment>
<evidence type="ECO:0000256" key="1">
    <source>
        <dbReference type="ARBA" id="ARBA00005495"/>
    </source>
</evidence>
<dbReference type="GO" id="GO:0046872">
    <property type="term" value="F:metal ion binding"/>
    <property type="evidence" value="ECO:0007669"/>
    <property type="project" value="UniProtKB-KW"/>
</dbReference>
<evidence type="ECO:0000256" key="4">
    <source>
        <dbReference type="ARBA" id="ARBA00023239"/>
    </source>
</evidence>
<proteinExistence type="inferred from homology"/>
<dbReference type="RefSeq" id="WP_088393352.1">
    <property type="nucleotide sequence ID" value="NZ_MXPU01000006.1"/>
</dbReference>
<dbReference type="Proteomes" id="UP000197269">
    <property type="component" value="Unassembled WGS sequence"/>
</dbReference>
<protein>
    <submittedName>
        <fullName evidence="6">Aldehyde-activating protein</fullName>
    </submittedName>
</protein>
<dbReference type="InterPro" id="IPR006913">
    <property type="entry name" value="CENP-V/GFA"/>
</dbReference>
<dbReference type="Gene3D" id="3.90.1590.10">
    <property type="entry name" value="glutathione-dependent formaldehyde- activating enzyme (gfa)"/>
    <property type="match status" value="1"/>
</dbReference>
<dbReference type="PANTHER" id="PTHR33337">
    <property type="entry name" value="GFA DOMAIN-CONTAINING PROTEIN"/>
    <property type="match status" value="1"/>
</dbReference>
<accession>A0A246DWS9</accession>
<dbReference type="SUPFAM" id="SSF51316">
    <property type="entry name" value="Mss4-like"/>
    <property type="match status" value="1"/>
</dbReference>
<name>A0A246DWS9_9HYPH</name>
<evidence type="ECO:0000256" key="3">
    <source>
        <dbReference type="ARBA" id="ARBA00022833"/>
    </source>
</evidence>
<feature type="domain" description="CENP-V/GFA" evidence="5">
    <location>
        <begin position="3"/>
        <end position="113"/>
    </location>
</feature>
<dbReference type="AlphaFoldDB" id="A0A246DWS9"/>
<reference evidence="6 7" key="1">
    <citation type="submission" date="2017-03" db="EMBL/GenBank/DDBJ databases">
        <title>Genome of strain Rhizobium sp. CNPSo 668.</title>
        <authorList>
            <person name="Ribeiro R."/>
        </authorList>
    </citation>
    <scope>NUCLEOTIDE SEQUENCE [LARGE SCALE GENOMIC DNA]</scope>
    <source>
        <strain evidence="6 7">CNPSo 668</strain>
    </source>
</reference>
<dbReference type="Pfam" id="PF04828">
    <property type="entry name" value="GFA"/>
    <property type="match status" value="1"/>
</dbReference>
<evidence type="ECO:0000313" key="7">
    <source>
        <dbReference type="Proteomes" id="UP000197269"/>
    </source>
</evidence>
<gene>
    <name evidence="6" type="ORF">B5E41_10515</name>
</gene>
<dbReference type="InterPro" id="IPR011057">
    <property type="entry name" value="Mss4-like_sf"/>
</dbReference>
<dbReference type="PANTHER" id="PTHR33337:SF40">
    <property type="entry name" value="CENP-V_GFA DOMAIN-CONTAINING PROTEIN-RELATED"/>
    <property type="match status" value="1"/>
</dbReference>
<evidence type="ECO:0000313" key="6">
    <source>
        <dbReference type="EMBL" id="OWO94843.1"/>
    </source>
</evidence>